<name>A0A9D4NN01_DREPO</name>
<dbReference type="EMBL" id="JAIWYP010000001">
    <property type="protein sequence ID" value="KAH3898520.1"/>
    <property type="molecule type" value="Genomic_DNA"/>
</dbReference>
<keyword evidence="2" id="KW-1185">Reference proteome</keyword>
<organism evidence="1 2">
    <name type="scientific">Dreissena polymorpha</name>
    <name type="common">Zebra mussel</name>
    <name type="synonym">Mytilus polymorpha</name>
    <dbReference type="NCBI Taxonomy" id="45954"/>
    <lineage>
        <taxon>Eukaryota</taxon>
        <taxon>Metazoa</taxon>
        <taxon>Spiralia</taxon>
        <taxon>Lophotrochozoa</taxon>
        <taxon>Mollusca</taxon>
        <taxon>Bivalvia</taxon>
        <taxon>Autobranchia</taxon>
        <taxon>Heteroconchia</taxon>
        <taxon>Euheterodonta</taxon>
        <taxon>Imparidentia</taxon>
        <taxon>Neoheterodontei</taxon>
        <taxon>Myida</taxon>
        <taxon>Dreissenoidea</taxon>
        <taxon>Dreissenidae</taxon>
        <taxon>Dreissena</taxon>
    </lineage>
</organism>
<sequence>MVVLAAFQYKDHGKVAKSKVDRMDELSPEYSDHRLEFDLRLPKVLVSLMQNMYQFLPVQCCLSEAEEDFQINIGPLVII</sequence>
<proteinExistence type="predicted"/>
<gene>
    <name evidence="1" type="ORF">DPMN_022754</name>
</gene>
<reference evidence="1" key="2">
    <citation type="submission" date="2020-11" db="EMBL/GenBank/DDBJ databases">
        <authorList>
            <person name="McCartney M.A."/>
            <person name="Auch B."/>
            <person name="Kono T."/>
            <person name="Mallez S."/>
            <person name="Becker A."/>
            <person name="Gohl D.M."/>
            <person name="Silverstein K.A.T."/>
            <person name="Koren S."/>
            <person name="Bechman K.B."/>
            <person name="Herman A."/>
            <person name="Abrahante J.E."/>
            <person name="Garbe J."/>
        </authorList>
    </citation>
    <scope>NUCLEOTIDE SEQUENCE</scope>
    <source>
        <strain evidence="1">Duluth1</strain>
        <tissue evidence="1">Whole animal</tissue>
    </source>
</reference>
<dbReference type="Proteomes" id="UP000828390">
    <property type="component" value="Unassembled WGS sequence"/>
</dbReference>
<protein>
    <submittedName>
        <fullName evidence="1">Uncharacterized protein</fullName>
    </submittedName>
</protein>
<evidence type="ECO:0000313" key="2">
    <source>
        <dbReference type="Proteomes" id="UP000828390"/>
    </source>
</evidence>
<dbReference type="AlphaFoldDB" id="A0A9D4NN01"/>
<accession>A0A9D4NN01</accession>
<reference evidence="1" key="1">
    <citation type="journal article" date="2019" name="bioRxiv">
        <title>The Genome of the Zebra Mussel, Dreissena polymorpha: A Resource for Invasive Species Research.</title>
        <authorList>
            <person name="McCartney M.A."/>
            <person name="Auch B."/>
            <person name="Kono T."/>
            <person name="Mallez S."/>
            <person name="Zhang Y."/>
            <person name="Obille A."/>
            <person name="Becker A."/>
            <person name="Abrahante J.E."/>
            <person name="Garbe J."/>
            <person name="Badalamenti J.P."/>
            <person name="Herman A."/>
            <person name="Mangelson H."/>
            <person name="Liachko I."/>
            <person name="Sullivan S."/>
            <person name="Sone E.D."/>
            <person name="Koren S."/>
            <person name="Silverstein K.A.T."/>
            <person name="Beckman K.B."/>
            <person name="Gohl D.M."/>
        </authorList>
    </citation>
    <scope>NUCLEOTIDE SEQUENCE</scope>
    <source>
        <strain evidence="1">Duluth1</strain>
        <tissue evidence="1">Whole animal</tissue>
    </source>
</reference>
<evidence type="ECO:0000313" key="1">
    <source>
        <dbReference type="EMBL" id="KAH3898520.1"/>
    </source>
</evidence>
<comment type="caution">
    <text evidence="1">The sequence shown here is derived from an EMBL/GenBank/DDBJ whole genome shotgun (WGS) entry which is preliminary data.</text>
</comment>